<dbReference type="EMBL" id="BMLB01000001">
    <property type="protein sequence ID" value="GGK57581.1"/>
    <property type="molecule type" value="Genomic_DNA"/>
</dbReference>
<keyword evidence="3" id="KW-1185">Reference proteome</keyword>
<dbReference type="Proteomes" id="UP000662111">
    <property type="component" value="Unassembled WGS sequence"/>
</dbReference>
<proteinExistence type="predicted"/>
<dbReference type="SUPFAM" id="SSF56645">
    <property type="entry name" value="Acyl-CoA dehydrogenase NM domain-like"/>
    <property type="match status" value="1"/>
</dbReference>
<name>A0ABQ2F377_9MICO</name>
<reference evidence="3" key="1">
    <citation type="journal article" date="2019" name="Int. J. Syst. Evol. Microbiol.">
        <title>The Global Catalogue of Microorganisms (GCM) 10K type strain sequencing project: providing services to taxonomists for standard genome sequencing and annotation.</title>
        <authorList>
            <consortium name="The Broad Institute Genomics Platform"/>
            <consortium name="The Broad Institute Genome Sequencing Center for Infectious Disease"/>
            <person name="Wu L."/>
            <person name="Ma J."/>
        </authorList>
    </citation>
    <scope>NUCLEOTIDE SEQUENCE [LARGE SCALE GENOMIC DNA]</scope>
    <source>
        <strain evidence="3">CGMCC 1.5362</strain>
    </source>
</reference>
<keyword evidence="1" id="KW-1133">Transmembrane helix</keyword>
<protein>
    <submittedName>
        <fullName evidence="2">Dehydrogenase</fullName>
    </submittedName>
</protein>
<keyword evidence="1" id="KW-0472">Membrane</keyword>
<dbReference type="Gene3D" id="1.20.140.10">
    <property type="entry name" value="Butyryl-CoA Dehydrogenase, subunit A, domain 3"/>
    <property type="match status" value="1"/>
</dbReference>
<evidence type="ECO:0000256" key="1">
    <source>
        <dbReference type="SAM" id="Phobius"/>
    </source>
</evidence>
<gene>
    <name evidence="2" type="ORF">GCM10011509_02490</name>
</gene>
<sequence length="344" mass="35338">MIGVDPWAPGEVPLPVSLTGLLADAADAAGDATRALGLAGRAMSALPLPGEGRTDELWRALAEMGAADLTVARALEPHLDAGAVLAQARAAGHPVPAHEGTWGVFAAEGPGTRLGLADGRLTGTKPWCSLAGELDRALVTAWVSDDERALVAVDLRHPGVTELPGEWVPRGLSTVRSTGLRFADVPAVPVGPSGWYLSRPGFAWGGMGVAAVWLGGAVGLARRLRRSAREREPDQVGQALLGEVDARLVAAAAVLTEAARAVDAGRAAGPDAWPRAVRVRHVVHDACEAVLSAVAHGLGPGPLVTEEGHAARVADLQVYLRQHRGVRDAAVVGAAVAGGMATPW</sequence>
<evidence type="ECO:0000313" key="3">
    <source>
        <dbReference type="Proteomes" id="UP000662111"/>
    </source>
</evidence>
<dbReference type="SUPFAM" id="SSF47203">
    <property type="entry name" value="Acyl-CoA dehydrogenase C-terminal domain-like"/>
    <property type="match status" value="1"/>
</dbReference>
<feature type="transmembrane region" description="Helical" evidence="1">
    <location>
        <begin position="202"/>
        <end position="221"/>
    </location>
</feature>
<evidence type="ECO:0000313" key="2">
    <source>
        <dbReference type="EMBL" id="GGK57581.1"/>
    </source>
</evidence>
<dbReference type="InterPro" id="IPR036250">
    <property type="entry name" value="AcylCo_DH-like_C"/>
</dbReference>
<keyword evidence="1" id="KW-0812">Transmembrane</keyword>
<dbReference type="RefSeq" id="WP_051145495.1">
    <property type="nucleotide sequence ID" value="NZ_BMLB01000001.1"/>
</dbReference>
<dbReference type="InterPro" id="IPR046373">
    <property type="entry name" value="Acyl-CoA_Oxase/DH_mid-dom_sf"/>
</dbReference>
<accession>A0ABQ2F377</accession>
<organism evidence="2 3">
    <name type="scientific">Ornithinimicrobium pekingense</name>
    <dbReference type="NCBI Taxonomy" id="384677"/>
    <lineage>
        <taxon>Bacteria</taxon>
        <taxon>Bacillati</taxon>
        <taxon>Actinomycetota</taxon>
        <taxon>Actinomycetes</taxon>
        <taxon>Micrococcales</taxon>
        <taxon>Ornithinimicrobiaceae</taxon>
        <taxon>Ornithinimicrobium</taxon>
    </lineage>
</organism>
<dbReference type="Gene3D" id="2.40.110.10">
    <property type="entry name" value="Butyryl-CoA Dehydrogenase, subunit A, domain 2"/>
    <property type="match status" value="1"/>
</dbReference>
<dbReference type="InterPro" id="IPR009100">
    <property type="entry name" value="AcylCoA_DH/oxidase_NM_dom_sf"/>
</dbReference>
<comment type="caution">
    <text evidence="2">The sequence shown here is derived from an EMBL/GenBank/DDBJ whole genome shotgun (WGS) entry which is preliminary data.</text>
</comment>